<gene>
    <name evidence="1" type="ORF">CON65_15820</name>
</gene>
<protein>
    <submittedName>
        <fullName evidence="1">Uncharacterized protein</fullName>
    </submittedName>
</protein>
<organism evidence="1 2">
    <name type="scientific">Bacillus pseudomycoides</name>
    <dbReference type="NCBI Taxonomy" id="64104"/>
    <lineage>
        <taxon>Bacteria</taxon>
        <taxon>Bacillati</taxon>
        <taxon>Bacillota</taxon>
        <taxon>Bacilli</taxon>
        <taxon>Bacillales</taxon>
        <taxon>Bacillaceae</taxon>
        <taxon>Bacillus</taxon>
        <taxon>Bacillus cereus group</taxon>
    </lineage>
</organism>
<sequence>MTLYNALLKDSRKKVNLETYTTKYKGEPIICPICGADIRVDAEQSLIKSAYFIHPKKSICPSMKKTRVNYSDSLGSQIDNENGKDIIQFVKNHTFDIYSKCAALADGLTVSEFRDLIKVANEKDFWYQKGLTPLYVPYVLLTFKDKFIESEGGKTRNDDFYFVLEPSVQTIDQLWGRPTKIKQKIWKVYASEKNDLQEYIIQEGLIPPGWFSNTQSYIDKLLKS</sequence>
<dbReference type="RefSeq" id="WP_097894667.1">
    <property type="nucleotide sequence ID" value="NZ_NVOR01000057.1"/>
</dbReference>
<evidence type="ECO:0000313" key="2">
    <source>
        <dbReference type="Proteomes" id="UP000221020"/>
    </source>
</evidence>
<dbReference type="EMBL" id="NVOR01000057">
    <property type="protein sequence ID" value="PED81656.1"/>
    <property type="molecule type" value="Genomic_DNA"/>
</dbReference>
<reference evidence="1 2" key="1">
    <citation type="submission" date="2017-09" db="EMBL/GenBank/DDBJ databases">
        <title>Large-scale bioinformatics analysis of Bacillus genomes uncovers conserved roles of natural products in bacterial physiology.</title>
        <authorList>
            <consortium name="Agbiome Team Llc"/>
            <person name="Bleich R.M."/>
            <person name="Grubbs K.J."/>
            <person name="Santa Maria K.C."/>
            <person name="Allen S.E."/>
            <person name="Farag S."/>
            <person name="Shank E.A."/>
            <person name="Bowers A."/>
        </authorList>
    </citation>
    <scope>NUCLEOTIDE SEQUENCE [LARGE SCALE GENOMIC DNA]</scope>
    <source>
        <strain evidence="1 2">AFS092012</strain>
    </source>
</reference>
<accession>A0AA91ZSG2</accession>
<evidence type="ECO:0000313" key="1">
    <source>
        <dbReference type="EMBL" id="PED81656.1"/>
    </source>
</evidence>
<name>A0AA91ZSG2_9BACI</name>
<proteinExistence type="predicted"/>
<dbReference type="Proteomes" id="UP000221020">
    <property type="component" value="Unassembled WGS sequence"/>
</dbReference>
<dbReference type="AlphaFoldDB" id="A0AA91ZSG2"/>
<comment type="caution">
    <text evidence="1">The sequence shown here is derived from an EMBL/GenBank/DDBJ whole genome shotgun (WGS) entry which is preliminary data.</text>
</comment>